<dbReference type="EMBL" id="CP036150">
    <property type="protein sequence ID" value="QEN06552.1"/>
    <property type="molecule type" value="Genomic_DNA"/>
</dbReference>
<dbReference type="SUPFAM" id="SSF56281">
    <property type="entry name" value="Metallo-hydrolase/oxidoreductase"/>
    <property type="match status" value="1"/>
</dbReference>
<reference evidence="2 3" key="1">
    <citation type="submission" date="2019-02" db="EMBL/GenBank/DDBJ databases">
        <title>Complete Genome Sequence and Methylome Analysis of free living Spirochaetas.</title>
        <authorList>
            <person name="Fomenkov A."/>
            <person name="Dubinina G."/>
            <person name="Leshcheva N."/>
            <person name="Mikheeva N."/>
            <person name="Grabovich M."/>
            <person name="Vincze T."/>
            <person name="Roberts R.J."/>
        </authorList>
    </citation>
    <scope>NUCLEOTIDE SEQUENCE [LARGE SCALE GENOMIC DNA]</scope>
    <source>
        <strain evidence="2 3">K2</strain>
    </source>
</reference>
<keyword evidence="2" id="KW-0378">Hydrolase</keyword>
<dbReference type="Gene3D" id="3.60.15.10">
    <property type="entry name" value="Ribonuclease Z/Hydroxyacylglutathione hydrolase-like"/>
    <property type="match status" value="1"/>
</dbReference>
<dbReference type="Proteomes" id="UP000324209">
    <property type="component" value="Chromosome"/>
</dbReference>
<dbReference type="InterPro" id="IPR001279">
    <property type="entry name" value="Metallo-B-lactamas"/>
</dbReference>
<dbReference type="InterPro" id="IPR036866">
    <property type="entry name" value="RibonucZ/Hydroxyglut_hydro"/>
</dbReference>
<evidence type="ECO:0000313" key="2">
    <source>
        <dbReference type="EMBL" id="QEN06552.1"/>
    </source>
</evidence>
<dbReference type="PANTHER" id="PTHR13754">
    <property type="entry name" value="METALLO-BETA-LACTAMASE SUPERFAMILY PROTEIN"/>
    <property type="match status" value="1"/>
</dbReference>
<protein>
    <submittedName>
        <fullName evidence="2">MBL fold metallo-hydrolase</fullName>
    </submittedName>
</protein>
<sequence>MMNGNTRITILCENQVGHKGARHCRSEWGFSALLETVNHRVLFDTGHTDLYWKNAEALKIDLQKVNIVAFSHYHWDHTDGIVHHNFVGKKPLLFHPDLLDKLSEKTRRTVQDDFEIRQSKNPYYISEDIIFLGEIPRKMNFERGMYKDDPMKDDTALAINTSEGVVVLTGCSHSGICNICEYAKELTGKPLLSVIGGFHLMSNDPHTVDKTIAYFKKEAPRSLYPMHCVDFPVLADFYNGFGIFKASTADQIQF</sequence>
<dbReference type="Pfam" id="PF00753">
    <property type="entry name" value="Lactamase_B"/>
    <property type="match status" value="1"/>
</dbReference>
<dbReference type="AlphaFoldDB" id="A0A5C1QK81"/>
<dbReference type="PANTHER" id="PTHR13754:SF13">
    <property type="entry name" value="METALLO-BETA-LACTAMASE SUPERFAMILY PROTEIN (AFU_ORTHOLOGUE AFUA_3G07630)"/>
    <property type="match status" value="1"/>
</dbReference>
<dbReference type="KEGG" id="ock:EXM22_00565"/>
<dbReference type="CDD" id="cd07713">
    <property type="entry name" value="DHPS-like_MBL-fold"/>
    <property type="match status" value="1"/>
</dbReference>
<dbReference type="InterPro" id="IPR052926">
    <property type="entry name" value="Metallo-beta-lactamase_dom"/>
</dbReference>
<dbReference type="GO" id="GO:0016787">
    <property type="term" value="F:hydrolase activity"/>
    <property type="evidence" value="ECO:0007669"/>
    <property type="project" value="UniProtKB-KW"/>
</dbReference>
<feature type="domain" description="Metallo-beta-lactamase" evidence="1">
    <location>
        <begin position="31"/>
        <end position="78"/>
    </location>
</feature>
<proteinExistence type="predicted"/>
<accession>A0A5C1QK81</accession>
<name>A0A5C1QK81_9SPIO</name>
<gene>
    <name evidence="2" type="ORF">EXM22_00565</name>
</gene>
<organism evidence="2 3">
    <name type="scientific">Oceanispirochaeta crateris</name>
    <dbReference type="NCBI Taxonomy" id="2518645"/>
    <lineage>
        <taxon>Bacteria</taxon>
        <taxon>Pseudomonadati</taxon>
        <taxon>Spirochaetota</taxon>
        <taxon>Spirochaetia</taxon>
        <taxon>Spirochaetales</taxon>
        <taxon>Spirochaetaceae</taxon>
        <taxon>Oceanispirochaeta</taxon>
    </lineage>
</organism>
<dbReference type="OrthoDB" id="9803916at2"/>
<keyword evidence="3" id="KW-1185">Reference proteome</keyword>
<dbReference type="InterPro" id="IPR041712">
    <property type="entry name" value="DHPS-like_MBL-fold"/>
</dbReference>
<evidence type="ECO:0000313" key="3">
    <source>
        <dbReference type="Proteomes" id="UP000324209"/>
    </source>
</evidence>
<evidence type="ECO:0000259" key="1">
    <source>
        <dbReference type="Pfam" id="PF00753"/>
    </source>
</evidence>
<dbReference type="GO" id="GO:0016740">
    <property type="term" value="F:transferase activity"/>
    <property type="evidence" value="ECO:0007669"/>
    <property type="project" value="TreeGrafter"/>
</dbReference>
<dbReference type="RefSeq" id="WP_149484635.1">
    <property type="nucleotide sequence ID" value="NZ_CP036150.1"/>
</dbReference>